<evidence type="ECO:0000313" key="1">
    <source>
        <dbReference type="EMBL" id="KAJ7560915.1"/>
    </source>
</evidence>
<sequence>MMSVVSDADVSVHTIKIRDVKVGRNYKTLLQDFVKDKWFVFVVCMWIQSCNGASYAFGMYSEEMKLSLGYNQESLDTIGFWKDVGENVGIVAGLLYDVVQPSWVLAVGATQSMCGYFLLWLTITHKIARPKLWGVCTFMWMATNGQTFFNTATIVTCVKLFPESRGKAIGLLKGMLGLSSAILSQIFTGIYGSAARKSAFLLLISWVPAFVGFSAMFLVRLDAVDNDGNETSESYWFLVVMTLSSFLATFLMVVVVIDNFLLLSTAVDRSASIIVIIILLLMMIVPWRSTLYRRRETEDFSQLSEKLLQKDTILGKKDMNLEEKDGISEEREIEFEQTGKGITETRSIREEEAGDLPQHIKIDTGKRASTTFLDNQVPKIEQDLALCEILVSTNFLLLVTATLCAMGAGFTAINNMGQIGFSQGYSPQHIDTVVSLLSISGFAGRCLGGFASDILLHTKSIPRPAFIVAALCTLALGLALVALAPPACLYLASILIGVGHGAQWSLVPAVTSELFGLQHYGTLYNAVTALNPIASYILSICVVGFFYDQETGRQQQRLPSWQYPLRYDPFSHLEPDCEGQACFRSSFLIMTAVCGLGCVAAVTLTFRTRHFYAIRSRETI</sequence>
<evidence type="ECO:0000313" key="2">
    <source>
        <dbReference type="Proteomes" id="UP001162992"/>
    </source>
</evidence>
<reference evidence="2" key="1">
    <citation type="journal article" date="2024" name="Proc. Natl. Acad. Sci. U.S.A.">
        <title>Extraordinary preservation of gene collinearity over three hundred million years revealed in homosporous lycophytes.</title>
        <authorList>
            <person name="Li C."/>
            <person name="Wickell D."/>
            <person name="Kuo L.Y."/>
            <person name="Chen X."/>
            <person name="Nie B."/>
            <person name="Liao X."/>
            <person name="Peng D."/>
            <person name="Ji J."/>
            <person name="Jenkins J."/>
            <person name="Williams M."/>
            <person name="Shu S."/>
            <person name="Plott C."/>
            <person name="Barry K."/>
            <person name="Rajasekar S."/>
            <person name="Grimwood J."/>
            <person name="Han X."/>
            <person name="Sun S."/>
            <person name="Hou Z."/>
            <person name="He W."/>
            <person name="Dai G."/>
            <person name="Sun C."/>
            <person name="Schmutz J."/>
            <person name="Leebens-Mack J.H."/>
            <person name="Li F.W."/>
            <person name="Wang L."/>
        </authorList>
    </citation>
    <scope>NUCLEOTIDE SEQUENCE [LARGE SCALE GENOMIC DNA]</scope>
    <source>
        <strain evidence="2">cv. PW_Plant_1</strain>
    </source>
</reference>
<keyword evidence="2" id="KW-1185">Reference proteome</keyword>
<gene>
    <name evidence="1" type="ORF">O6H91_03G006000</name>
</gene>
<dbReference type="EMBL" id="CM055094">
    <property type="protein sequence ID" value="KAJ7560915.1"/>
    <property type="molecule type" value="Genomic_DNA"/>
</dbReference>
<name>A0ACC2E3F8_DIPCM</name>
<proteinExistence type="predicted"/>
<organism evidence="1 2">
    <name type="scientific">Diphasiastrum complanatum</name>
    <name type="common">Issler's clubmoss</name>
    <name type="synonym">Lycopodium complanatum</name>
    <dbReference type="NCBI Taxonomy" id="34168"/>
    <lineage>
        <taxon>Eukaryota</taxon>
        <taxon>Viridiplantae</taxon>
        <taxon>Streptophyta</taxon>
        <taxon>Embryophyta</taxon>
        <taxon>Tracheophyta</taxon>
        <taxon>Lycopodiopsida</taxon>
        <taxon>Lycopodiales</taxon>
        <taxon>Lycopodiaceae</taxon>
        <taxon>Lycopodioideae</taxon>
        <taxon>Diphasiastrum</taxon>
    </lineage>
</organism>
<protein>
    <submittedName>
        <fullName evidence="1">Uncharacterized protein</fullName>
    </submittedName>
</protein>
<comment type="caution">
    <text evidence="1">The sequence shown here is derived from an EMBL/GenBank/DDBJ whole genome shotgun (WGS) entry which is preliminary data.</text>
</comment>
<dbReference type="Proteomes" id="UP001162992">
    <property type="component" value="Chromosome 3"/>
</dbReference>
<accession>A0ACC2E3F8</accession>